<dbReference type="Proteomes" id="UP000008720">
    <property type="component" value="Chromosome"/>
</dbReference>
<sequence>MATVEQIKSGLIDKIHSIKDREVLEALQNFINVKESEFEVLTDEQKAMLKMSDQDVKEGNLISQEEMMKRNLEWLNAK</sequence>
<dbReference type="AlphaFoldDB" id="E4TKY5"/>
<dbReference type="HOGENOM" id="CLU_195071_0_0_10"/>
<dbReference type="OrthoDB" id="1262144at2"/>
<proteinExistence type="predicted"/>
<gene>
    <name evidence="1" type="ordered locus">Ftrac_2309</name>
</gene>
<reference evidence="1 2" key="1">
    <citation type="journal article" date="2011" name="Stand. Genomic Sci.">
        <title>Complete genome sequence of Marivirga tractuosa type strain (H-43).</title>
        <authorList>
            <person name="Pagani I."/>
            <person name="Chertkov O."/>
            <person name="Lapidus A."/>
            <person name="Lucas S."/>
            <person name="Del Rio T.G."/>
            <person name="Tice H."/>
            <person name="Copeland A."/>
            <person name="Cheng J.F."/>
            <person name="Nolan M."/>
            <person name="Saunders E."/>
            <person name="Pitluck S."/>
            <person name="Held B."/>
            <person name="Goodwin L."/>
            <person name="Liolios K."/>
            <person name="Ovchinikova G."/>
            <person name="Ivanova N."/>
            <person name="Mavromatis K."/>
            <person name="Pati A."/>
            <person name="Chen A."/>
            <person name="Palaniappan K."/>
            <person name="Land M."/>
            <person name="Hauser L."/>
            <person name="Jeffries C.D."/>
            <person name="Detter J.C."/>
            <person name="Han C."/>
            <person name="Tapia R."/>
            <person name="Ngatchou-Djao O.D."/>
            <person name="Rohde M."/>
            <person name="Goker M."/>
            <person name="Spring S."/>
            <person name="Sikorski J."/>
            <person name="Woyke T."/>
            <person name="Bristow J."/>
            <person name="Eisen J.A."/>
            <person name="Markowitz V."/>
            <person name="Hugenholtz P."/>
            <person name="Klenk H.P."/>
            <person name="Kyrpides N.C."/>
        </authorList>
    </citation>
    <scope>NUCLEOTIDE SEQUENCE [LARGE SCALE GENOMIC DNA]</scope>
    <source>
        <strain evidence="2">ATCC 23168 / DSM 4126 / NBRC 15989 / NCIMB 1408 / VKM B-1430 / H-43</strain>
    </source>
</reference>
<accession>E4TKY5</accession>
<protein>
    <submittedName>
        <fullName evidence="1">Uncharacterized protein</fullName>
    </submittedName>
</protein>
<evidence type="ECO:0000313" key="1">
    <source>
        <dbReference type="EMBL" id="ADR22288.1"/>
    </source>
</evidence>
<keyword evidence="2" id="KW-1185">Reference proteome</keyword>
<evidence type="ECO:0000313" key="2">
    <source>
        <dbReference type="Proteomes" id="UP000008720"/>
    </source>
</evidence>
<dbReference type="STRING" id="643867.Ftrac_2309"/>
<dbReference type="eggNOG" id="ENOG50333SQ">
    <property type="taxonomic scope" value="Bacteria"/>
</dbReference>
<organism evidence="1 2">
    <name type="scientific">Marivirga tractuosa (strain ATCC 23168 / DSM 4126 / NBRC 15989 / NCIMB 1408 / VKM B-1430 / H-43)</name>
    <name type="common">Microscilla tractuosa</name>
    <name type="synonym">Flexibacter tractuosus</name>
    <dbReference type="NCBI Taxonomy" id="643867"/>
    <lineage>
        <taxon>Bacteria</taxon>
        <taxon>Pseudomonadati</taxon>
        <taxon>Bacteroidota</taxon>
        <taxon>Cytophagia</taxon>
        <taxon>Cytophagales</taxon>
        <taxon>Marivirgaceae</taxon>
        <taxon>Marivirga</taxon>
    </lineage>
</organism>
<dbReference type="EMBL" id="CP002349">
    <property type="protein sequence ID" value="ADR22288.1"/>
    <property type="molecule type" value="Genomic_DNA"/>
</dbReference>
<dbReference type="RefSeq" id="WP_013454431.1">
    <property type="nucleotide sequence ID" value="NC_014759.1"/>
</dbReference>
<dbReference type="KEGG" id="mtt:Ftrac_2309"/>
<name>E4TKY5_MARTH</name>